<dbReference type="Proteomes" id="UP000594455">
    <property type="component" value="Chromosome"/>
</dbReference>
<keyword evidence="5" id="KW-1185">Reference proteome</keyword>
<keyword evidence="1" id="KW-0328">Glycosyltransferase</keyword>
<dbReference type="KEGG" id="sllo:ISP08_00500"/>
<dbReference type="AlphaFoldDB" id="A0A7T1B231"/>
<reference evidence="4 5" key="1">
    <citation type="submission" date="2020-10" db="EMBL/GenBank/DDBJ databases">
        <title>Closed genome sequences of Staphylococcus lloydii sp. nov. and Staphylococcus durrellii sp. nov. Isolated from Captive Fruit Bats (Pteropus livingstonii).</title>
        <authorList>
            <person name="Fountain K."/>
        </authorList>
    </citation>
    <scope>NUCLEOTIDE SEQUENCE [LARGE SCALE GENOMIC DNA]</scope>
    <source>
        <strain evidence="4 5">23_2_7_LY</strain>
    </source>
</reference>
<proteinExistence type="predicted"/>
<evidence type="ECO:0000256" key="2">
    <source>
        <dbReference type="ARBA" id="ARBA00022679"/>
    </source>
</evidence>
<dbReference type="SUPFAM" id="SSF53756">
    <property type="entry name" value="UDP-Glycosyltransferase/glycogen phosphorylase"/>
    <property type="match status" value="1"/>
</dbReference>
<organism evidence="4 5">
    <name type="scientific">Staphylococcus lloydii</name>
    <dbReference type="NCBI Taxonomy" id="2781774"/>
    <lineage>
        <taxon>Bacteria</taxon>
        <taxon>Bacillati</taxon>
        <taxon>Bacillota</taxon>
        <taxon>Bacilli</taxon>
        <taxon>Bacillales</taxon>
        <taxon>Staphylococcaceae</taxon>
        <taxon>Staphylococcus</taxon>
    </lineage>
</organism>
<evidence type="ECO:0000313" key="4">
    <source>
        <dbReference type="EMBL" id="QPM76304.1"/>
    </source>
</evidence>
<evidence type="ECO:0000313" key="5">
    <source>
        <dbReference type="Proteomes" id="UP000594455"/>
    </source>
</evidence>
<gene>
    <name evidence="4" type="ORF">ISP08_00500</name>
</gene>
<sequence>MHTTHKTPQGKIKKVEENVLNNSESLTGVVFLTQDYINDVEIEYNLQNSYLIPNFIKEIPENHKPSGNKIIGCISRLVEGKGFDLLINVAKLVINKDPEIEFHIYGEGSHKEKIKEMIINNNLENNVKLFGYTTNPYETLSDFRCVLSTSQSEVQSLSMIEGMLAGKPIIAFDIKYGPSQFVFNNRNGYLIPNKDTLSMAEAIIDIMKDDSKYVDYGEESRRIVLKEFDPDNIMNKWISTFNKNK</sequence>
<keyword evidence="2 4" id="KW-0808">Transferase</keyword>
<dbReference type="GO" id="GO:0016757">
    <property type="term" value="F:glycosyltransferase activity"/>
    <property type="evidence" value="ECO:0007669"/>
    <property type="project" value="UniProtKB-KW"/>
</dbReference>
<dbReference type="Pfam" id="PF00534">
    <property type="entry name" value="Glycos_transf_1"/>
    <property type="match status" value="1"/>
</dbReference>
<protein>
    <submittedName>
        <fullName evidence="4">Glycosyltransferase</fullName>
    </submittedName>
</protein>
<evidence type="ECO:0000259" key="3">
    <source>
        <dbReference type="Pfam" id="PF00534"/>
    </source>
</evidence>
<dbReference type="PANTHER" id="PTHR12526:SF629">
    <property type="entry name" value="TEICHURONIC ACID BIOSYNTHESIS GLYCOSYLTRANSFERASE TUAH-RELATED"/>
    <property type="match status" value="1"/>
</dbReference>
<evidence type="ECO:0000256" key="1">
    <source>
        <dbReference type="ARBA" id="ARBA00022676"/>
    </source>
</evidence>
<dbReference type="InterPro" id="IPR001296">
    <property type="entry name" value="Glyco_trans_1"/>
</dbReference>
<feature type="domain" description="Glycosyl transferase family 1" evidence="3">
    <location>
        <begin position="57"/>
        <end position="221"/>
    </location>
</feature>
<dbReference type="PANTHER" id="PTHR12526">
    <property type="entry name" value="GLYCOSYLTRANSFERASE"/>
    <property type="match status" value="1"/>
</dbReference>
<accession>A0A7T1B231</accession>
<name>A0A7T1B231_9STAP</name>
<dbReference type="Gene3D" id="3.40.50.2000">
    <property type="entry name" value="Glycogen Phosphorylase B"/>
    <property type="match status" value="2"/>
</dbReference>
<dbReference type="EMBL" id="CP064056">
    <property type="protein sequence ID" value="QPM76304.1"/>
    <property type="molecule type" value="Genomic_DNA"/>
</dbReference>